<evidence type="ECO:0000313" key="3">
    <source>
        <dbReference type="Proteomes" id="UP001550628"/>
    </source>
</evidence>
<comment type="caution">
    <text evidence="2">The sequence shown here is derived from an EMBL/GenBank/DDBJ whole genome shotgun (WGS) entry which is preliminary data.</text>
</comment>
<dbReference type="Pfam" id="PF17240">
    <property type="entry name" value="DUF5313"/>
    <property type="match status" value="1"/>
</dbReference>
<dbReference type="InterPro" id="IPR035197">
    <property type="entry name" value="DUF5313"/>
</dbReference>
<reference evidence="2 3" key="1">
    <citation type="submission" date="2024-06" db="EMBL/GenBank/DDBJ databases">
        <title>The Natural Products Discovery Center: Release of the First 8490 Sequenced Strains for Exploring Actinobacteria Biosynthetic Diversity.</title>
        <authorList>
            <person name="Kalkreuter E."/>
            <person name="Kautsar S.A."/>
            <person name="Yang D."/>
            <person name="Bader C.D."/>
            <person name="Teijaro C.N."/>
            <person name="Fluegel L."/>
            <person name="Davis C.M."/>
            <person name="Simpson J.R."/>
            <person name="Lauterbach L."/>
            <person name="Steele A.D."/>
            <person name="Gui C."/>
            <person name="Meng S."/>
            <person name="Li G."/>
            <person name="Viehrig K."/>
            <person name="Ye F."/>
            <person name="Su P."/>
            <person name="Kiefer A.F."/>
            <person name="Nichols A."/>
            <person name="Cepeda A.J."/>
            <person name="Yan W."/>
            <person name="Fan B."/>
            <person name="Jiang Y."/>
            <person name="Adhikari A."/>
            <person name="Zheng C.-J."/>
            <person name="Schuster L."/>
            <person name="Cowan T.M."/>
            <person name="Smanski M.J."/>
            <person name="Chevrette M.G."/>
            <person name="De Carvalho L.P.S."/>
            <person name="Shen B."/>
        </authorList>
    </citation>
    <scope>NUCLEOTIDE SEQUENCE [LARGE SCALE GENOMIC DNA]</scope>
    <source>
        <strain evidence="2 3">NPDC019708</strain>
    </source>
</reference>
<sequence length="134" mass="15347">MDKPTFKQRIAYDLGGELPAELHAWVVQDVVGRGAMERYLIRFVGPIIPFFVLILLFPGPMTLKLGLIVMMIVPLIIFTIALTYVWRRYRLVQHGLDPDLVDHEKCKDCDREVYNLRYRPQHGDAGMTQPGHGG</sequence>
<evidence type="ECO:0000256" key="1">
    <source>
        <dbReference type="SAM" id="Phobius"/>
    </source>
</evidence>
<evidence type="ECO:0000313" key="2">
    <source>
        <dbReference type="EMBL" id="MEU1956821.1"/>
    </source>
</evidence>
<keyword evidence="1" id="KW-1133">Transmembrane helix</keyword>
<dbReference type="Proteomes" id="UP001550628">
    <property type="component" value="Unassembled WGS sequence"/>
</dbReference>
<feature type="transmembrane region" description="Helical" evidence="1">
    <location>
        <begin position="39"/>
        <end position="59"/>
    </location>
</feature>
<feature type="transmembrane region" description="Helical" evidence="1">
    <location>
        <begin position="65"/>
        <end position="86"/>
    </location>
</feature>
<proteinExistence type="predicted"/>
<keyword evidence="1" id="KW-0472">Membrane</keyword>
<accession>A0ABV2X169</accession>
<gene>
    <name evidence="2" type="ORF">ABZ510_33840</name>
</gene>
<name>A0ABV2X169_9NOCA</name>
<protein>
    <submittedName>
        <fullName evidence="2">DUF5313 family protein</fullName>
    </submittedName>
</protein>
<dbReference type="RefSeq" id="WP_356959910.1">
    <property type="nucleotide sequence ID" value="NZ_JBEYBD010000038.1"/>
</dbReference>
<keyword evidence="3" id="KW-1185">Reference proteome</keyword>
<dbReference type="EMBL" id="JBEYBF010000046">
    <property type="protein sequence ID" value="MEU1956821.1"/>
    <property type="molecule type" value="Genomic_DNA"/>
</dbReference>
<keyword evidence="1" id="KW-0812">Transmembrane</keyword>
<organism evidence="2 3">
    <name type="scientific">Nocardia rhamnosiphila</name>
    <dbReference type="NCBI Taxonomy" id="426716"/>
    <lineage>
        <taxon>Bacteria</taxon>
        <taxon>Bacillati</taxon>
        <taxon>Actinomycetota</taxon>
        <taxon>Actinomycetes</taxon>
        <taxon>Mycobacteriales</taxon>
        <taxon>Nocardiaceae</taxon>
        <taxon>Nocardia</taxon>
    </lineage>
</organism>